<comment type="similarity">
    <text evidence="2">Belongs to the wax synthase family.</text>
</comment>
<evidence type="ECO:0000256" key="4">
    <source>
        <dbReference type="ARBA" id="ARBA00022692"/>
    </source>
</evidence>
<evidence type="ECO:0000256" key="1">
    <source>
        <dbReference type="ARBA" id="ARBA00004141"/>
    </source>
</evidence>
<feature type="transmembrane region" description="Helical" evidence="7">
    <location>
        <begin position="152"/>
        <end position="172"/>
    </location>
</feature>
<gene>
    <name evidence="9" type="ORF">DHEL01_v205307</name>
</gene>
<dbReference type="InParanoid" id="A0A2P5I189"/>
<dbReference type="GO" id="GO:0008374">
    <property type="term" value="F:O-acyltransferase activity"/>
    <property type="evidence" value="ECO:0007669"/>
    <property type="project" value="InterPro"/>
</dbReference>
<keyword evidence="5 7" id="KW-1133">Transmembrane helix</keyword>
<dbReference type="Proteomes" id="UP000094444">
    <property type="component" value="Unassembled WGS sequence"/>
</dbReference>
<proteinExistence type="inferred from homology"/>
<comment type="subcellular location">
    <subcellularLocation>
        <location evidence="1">Membrane</location>
        <topology evidence="1">Multi-pass membrane protein</topology>
    </subcellularLocation>
</comment>
<keyword evidence="6 7" id="KW-0472">Membrane</keyword>
<keyword evidence="3" id="KW-0808">Transferase</keyword>
<feature type="transmembrane region" description="Helical" evidence="7">
    <location>
        <begin position="198"/>
        <end position="219"/>
    </location>
</feature>
<accession>A0A2P5I189</accession>
<name>A0A2P5I189_DIAHE</name>
<feature type="transmembrane region" description="Helical" evidence="7">
    <location>
        <begin position="44"/>
        <end position="66"/>
    </location>
</feature>
<evidence type="ECO:0000256" key="6">
    <source>
        <dbReference type="ARBA" id="ARBA00023136"/>
    </source>
</evidence>
<protein>
    <recommendedName>
        <fullName evidence="8">Wax synthase domain-containing protein</fullName>
    </recommendedName>
</protein>
<evidence type="ECO:0000259" key="8">
    <source>
        <dbReference type="Pfam" id="PF13813"/>
    </source>
</evidence>
<organism evidence="9 10">
    <name type="scientific">Diaporthe helianthi</name>
    <dbReference type="NCBI Taxonomy" id="158607"/>
    <lineage>
        <taxon>Eukaryota</taxon>
        <taxon>Fungi</taxon>
        <taxon>Dikarya</taxon>
        <taxon>Ascomycota</taxon>
        <taxon>Pezizomycotina</taxon>
        <taxon>Sordariomycetes</taxon>
        <taxon>Sordariomycetidae</taxon>
        <taxon>Diaporthales</taxon>
        <taxon>Diaporthaceae</taxon>
        <taxon>Diaporthe</taxon>
    </lineage>
</organism>
<feature type="transmembrane region" description="Helical" evidence="7">
    <location>
        <begin position="72"/>
        <end position="94"/>
    </location>
</feature>
<sequence>MEISQPASFVRLAYSSVCAETTFIATFVFLVLQTPPRAVSQRIAGLVVLGAATYAMESLIVQLCLMSGRPQWAAVLVALLWVQLFNASDLLLVLRVDAAQLSKLHGQGPGTIRRVRSAVGILFNSRRVGTPWQVRNTPSTAGLQTQSRTAFLFSRLAVTIPAYLFVDIMTSLPPPDPAFLRPDKAALFRFDSLSVEDIVFRLATTISYWVTTGIVLMVMNNTGAIIGVLSGFCRPVDCPPPFGSFLEAYTVRRFWGISWHQMLRSFLTGHADLLVSRTLPFLPRHSAAYRHTRLAAAFLISGLIHWRADLAQGVPNAENGALTFFSLHAAFIVLEDHLGPVFVGLLPLRVRQIIGYVWVLAFFAWSAPIYMYPGMRLGFDGAAMVPLRMLGPYIRE</sequence>
<dbReference type="InterPro" id="IPR032805">
    <property type="entry name" value="Wax_synthase_dom"/>
</dbReference>
<dbReference type="EMBL" id="MAVT02000385">
    <property type="protein sequence ID" value="POS76288.1"/>
    <property type="molecule type" value="Genomic_DNA"/>
</dbReference>
<feature type="transmembrane region" description="Helical" evidence="7">
    <location>
        <begin position="12"/>
        <end position="32"/>
    </location>
</feature>
<evidence type="ECO:0000256" key="3">
    <source>
        <dbReference type="ARBA" id="ARBA00022679"/>
    </source>
</evidence>
<feature type="transmembrane region" description="Helical" evidence="7">
    <location>
        <begin position="353"/>
        <end position="372"/>
    </location>
</feature>
<reference evidence="9" key="1">
    <citation type="submission" date="2017-09" db="EMBL/GenBank/DDBJ databases">
        <title>Polyketide synthases of a Diaporthe helianthi virulent isolate.</title>
        <authorList>
            <person name="Baroncelli R."/>
        </authorList>
    </citation>
    <scope>NUCLEOTIDE SEQUENCE [LARGE SCALE GENOMIC DNA]</scope>
    <source>
        <strain evidence="9">7/96</strain>
    </source>
</reference>
<keyword evidence="4 7" id="KW-0812">Transmembrane</keyword>
<dbReference type="GO" id="GO:0006629">
    <property type="term" value="P:lipid metabolic process"/>
    <property type="evidence" value="ECO:0007669"/>
    <property type="project" value="InterPro"/>
</dbReference>
<dbReference type="GO" id="GO:0016020">
    <property type="term" value="C:membrane"/>
    <property type="evidence" value="ECO:0007669"/>
    <property type="project" value="UniProtKB-SubCell"/>
</dbReference>
<evidence type="ECO:0000313" key="9">
    <source>
        <dbReference type="EMBL" id="POS76288.1"/>
    </source>
</evidence>
<dbReference type="AlphaFoldDB" id="A0A2P5I189"/>
<dbReference type="PANTHER" id="PTHR31595:SF60">
    <property type="entry name" value="BIOSYNTHESIS PROTEIN (TRI7), PUTATIVE (AFU_ORTHOLOGUE AFUA_8G05970)-RELATED"/>
    <property type="match status" value="1"/>
</dbReference>
<dbReference type="OrthoDB" id="1077582at2759"/>
<evidence type="ECO:0000256" key="7">
    <source>
        <dbReference type="SAM" id="Phobius"/>
    </source>
</evidence>
<evidence type="ECO:0000313" key="10">
    <source>
        <dbReference type="Proteomes" id="UP000094444"/>
    </source>
</evidence>
<dbReference type="Pfam" id="PF13813">
    <property type="entry name" value="MBOAT_2"/>
    <property type="match status" value="1"/>
</dbReference>
<evidence type="ECO:0000256" key="2">
    <source>
        <dbReference type="ARBA" id="ARBA00007282"/>
    </source>
</evidence>
<comment type="caution">
    <text evidence="9">The sequence shown here is derived from an EMBL/GenBank/DDBJ whole genome shotgun (WGS) entry which is preliminary data.</text>
</comment>
<feature type="domain" description="Wax synthase" evidence="8">
    <location>
        <begin position="238"/>
        <end position="326"/>
    </location>
</feature>
<keyword evidence="10" id="KW-1185">Reference proteome</keyword>
<evidence type="ECO:0000256" key="5">
    <source>
        <dbReference type="ARBA" id="ARBA00022989"/>
    </source>
</evidence>
<dbReference type="InterPro" id="IPR044851">
    <property type="entry name" value="Wax_synthase"/>
</dbReference>
<dbReference type="PANTHER" id="PTHR31595">
    <property type="entry name" value="LONG-CHAIN-ALCOHOL O-FATTY-ACYLTRANSFERASE 3-RELATED"/>
    <property type="match status" value="1"/>
</dbReference>